<dbReference type="InterPro" id="IPR003146">
    <property type="entry name" value="M14A_act_pep"/>
</dbReference>
<organism evidence="16 17">
    <name type="scientific">Meloidogyne enterolobii</name>
    <name type="common">Root-knot nematode worm</name>
    <name type="synonym">Meloidogyne mayaguensis</name>
    <dbReference type="NCBI Taxonomy" id="390850"/>
    <lineage>
        <taxon>Eukaryota</taxon>
        <taxon>Metazoa</taxon>
        <taxon>Ecdysozoa</taxon>
        <taxon>Nematoda</taxon>
        <taxon>Chromadorea</taxon>
        <taxon>Rhabditida</taxon>
        <taxon>Tylenchina</taxon>
        <taxon>Tylenchomorpha</taxon>
        <taxon>Tylenchoidea</taxon>
        <taxon>Meloidogynidae</taxon>
        <taxon>Meloidogyninae</taxon>
        <taxon>Meloidogyne</taxon>
    </lineage>
</organism>
<dbReference type="Gene3D" id="3.30.70.340">
    <property type="entry name" value="Metallocarboxypeptidase-like"/>
    <property type="match status" value="1"/>
</dbReference>
<evidence type="ECO:0000256" key="8">
    <source>
        <dbReference type="ARBA" id="ARBA00022833"/>
    </source>
</evidence>
<evidence type="ECO:0000256" key="10">
    <source>
        <dbReference type="ARBA" id="ARBA00023157"/>
    </source>
</evidence>
<evidence type="ECO:0000256" key="3">
    <source>
        <dbReference type="ARBA" id="ARBA00022645"/>
    </source>
</evidence>
<evidence type="ECO:0000259" key="15">
    <source>
        <dbReference type="PROSITE" id="PS52035"/>
    </source>
</evidence>
<dbReference type="PANTHER" id="PTHR11705:SF49">
    <property type="entry name" value="SHKT DOMAIN-CONTAINING PROTEIN"/>
    <property type="match status" value="1"/>
</dbReference>
<comment type="caution">
    <text evidence="11">Lacks conserved residue(s) required for the propagation of feature annotation.</text>
</comment>
<evidence type="ECO:0000256" key="5">
    <source>
        <dbReference type="ARBA" id="ARBA00022723"/>
    </source>
</evidence>
<keyword evidence="8" id="KW-0862">Zinc</keyword>
<evidence type="ECO:0000256" key="11">
    <source>
        <dbReference type="PROSITE-ProRule" id="PRU01005"/>
    </source>
</evidence>
<dbReference type="GO" id="GO:0006508">
    <property type="term" value="P:proteolysis"/>
    <property type="evidence" value="ECO:0007669"/>
    <property type="project" value="UniProtKB-KW"/>
</dbReference>
<dbReference type="PROSITE" id="PS51670">
    <property type="entry name" value="SHKT"/>
    <property type="match status" value="1"/>
</dbReference>
<evidence type="ECO:0000256" key="12">
    <source>
        <dbReference type="PROSITE-ProRule" id="PRU01379"/>
    </source>
</evidence>
<dbReference type="Pfam" id="PF01549">
    <property type="entry name" value="ShK"/>
    <property type="match status" value="1"/>
</dbReference>
<sequence>MNILFFIFLFLITKFNLINTIPRTKINDLVISKEINELIEEEEKEGGNNLKKELKTNNLFGNSSTNSFVVIRVIPLNDAHLKLLEQLEINGADMELNFWTSPVRIKSGIDIMLPKEKLPLLQHYLHKHKINNFNIIINDVENLIIERERKNKNIKRRRLADEPIREEINNNKIEEEINFHNYNSYSQMVAWMRALAKQNPKFVQFISIGKSHEGRGIEGLEVIFILFKFKFKKKIGSRGFRKRAFWIDGGIHAREWAAPHTALYFIHQLVSRYGKDEEITRLANEITWIIVPLLNPDGYEFTRSSTNPNIRLWRKNRSPTHCVRDQWGRNRCCKGVDLNRNFDFHFKESGSSDDPCSEIYQGKHAFSEPEARAVRDALLSNRYRGRIDGYITLHTYSQIWIHPYGHKRDSYPGDVQDLFSVGQRAASALSRLYGTKYVVGSGADTLYPASGGSEDWAKESANIKYVYLLELRPDEKNWDGFILDERQLMPTATETWAGVRVVAEAIIQRARARRVATILNNNGSGNFSVGGLEFREKRIFFLIKGVKQFILTDKTTTINTPEIKEEEEQKIIKSCVDRRRACKRWVKQSEHLCQSVTIFMADQCARSCGFC</sequence>
<feature type="domain" description="Peptidase M14" evidence="15">
    <location>
        <begin position="181"/>
        <end position="506"/>
    </location>
</feature>
<dbReference type="Pfam" id="PF02244">
    <property type="entry name" value="Propep_M14"/>
    <property type="match status" value="1"/>
</dbReference>
<dbReference type="PROSITE" id="PS52035">
    <property type="entry name" value="PEPTIDASE_M14"/>
    <property type="match status" value="1"/>
</dbReference>
<keyword evidence="4" id="KW-0645">Protease</keyword>
<accession>A0A6V7XIN6</accession>
<evidence type="ECO:0000256" key="2">
    <source>
        <dbReference type="ARBA" id="ARBA00005988"/>
    </source>
</evidence>
<dbReference type="FunFam" id="3.40.630.10:FF:000070">
    <property type="entry name" value="Putative carboxypeptidase suro-1"/>
    <property type="match status" value="1"/>
</dbReference>
<evidence type="ECO:0000313" key="17">
    <source>
        <dbReference type="Proteomes" id="UP000580250"/>
    </source>
</evidence>
<dbReference type="AlphaFoldDB" id="A0A6V7XIN6"/>
<protein>
    <submittedName>
        <fullName evidence="16">Uncharacterized protein</fullName>
    </submittedName>
</protein>
<evidence type="ECO:0000256" key="7">
    <source>
        <dbReference type="ARBA" id="ARBA00022801"/>
    </source>
</evidence>
<reference evidence="16 17" key="1">
    <citation type="submission" date="2020-08" db="EMBL/GenBank/DDBJ databases">
        <authorList>
            <person name="Koutsovoulos G."/>
            <person name="Danchin GJ E."/>
        </authorList>
    </citation>
    <scope>NUCLEOTIDE SEQUENCE [LARGE SCALE GENOMIC DNA]</scope>
</reference>
<evidence type="ECO:0000256" key="1">
    <source>
        <dbReference type="ARBA" id="ARBA00001947"/>
    </source>
</evidence>
<dbReference type="CDD" id="cd03860">
    <property type="entry name" value="M14_CP_A-B_like"/>
    <property type="match status" value="1"/>
</dbReference>
<feature type="chain" id="PRO_5028064175" evidence="13">
    <location>
        <begin position="21"/>
        <end position="611"/>
    </location>
</feature>
<keyword evidence="7" id="KW-0378">Hydrolase</keyword>
<dbReference type="Gene3D" id="1.10.10.1940">
    <property type="match status" value="1"/>
</dbReference>
<comment type="cofactor">
    <cofactor evidence="1">
        <name>Zn(2+)</name>
        <dbReference type="ChEBI" id="CHEBI:29105"/>
    </cofactor>
</comment>
<dbReference type="Pfam" id="PF00246">
    <property type="entry name" value="Peptidase_M14"/>
    <property type="match status" value="1"/>
</dbReference>
<evidence type="ECO:0000313" key="16">
    <source>
        <dbReference type="EMBL" id="CAD2199210.1"/>
    </source>
</evidence>
<keyword evidence="10" id="KW-1015">Disulfide bond</keyword>
<name>A0A6V7XIN6_MELEN</name>
<evidence type="ECO:0000256" key="4">
    <source>
        <dbReference type="ARBA" id="ARBA00022670"/>
    </source>
</evidence>
<keyword evidence="9" id="KW-0482">Metalloprotease</keyword>
<dbReference type="EMBL" id="CAJEWN010001663">
    <property type="protein sequence ID" value="CAD2199210.1"/>
    <property type="molecule type" value="Genomic_DNA"/>
</dbReference>
<feature type="domain" description="ShKT" evidence="14">
    <location>
        <begin position="575"/>
        <end position="611"/>
    </location>
</feature>
<dbReference type="Proteomes" id="UP000580250">
    <property type="component" value="Unassembled WGS sequence"/>
</dbReference>
<dbReference type="Gene3D" id="3.40.630.10">
    <property type="entry name" value="Zn peptidases"/>
    <property type="match status" value="1"/>
</dbReference>
<keyword evidence="3" id="KW-0121">Carboxypeptidase</keyword>
<evidence type="ECO:0000256" key="9">
    <source>
        <dbReference type="ARBA" id="ARBA00023049"/>
    </source>
</evidence>
<dbReference type="InterPro" id="IPR003582">
    <property type="entry name" value="ShKT_dom"/>
</dbReference>
<evidence type="ECO:0000256" key="6">
    <source>
        <dbReference type="ARBA" id="ARBA00022729"/>
    </source>
</evidence>
<dbReference type="SMART" id="SM00631">
    <property type="entry name" value="Zn_pept"/>
    <property type="match status" value="1"/>
</dbReference>
<evidence type="ECO:0000259" key="14">
    <source>
        <dbReference type="PROSITE" id="PS51670"/>
    </source>
</evidence>
<dbReference type="PANTHER" id="PTHR11705">
    <property type="entry name" value="PROTEASE FAMILY M14 CARBOXYPEPTIDASE A,B"/>
    <property type="match status" value="1"/>
</dbReference>
<evidence type="ECO:0000256" key="13">
    <source>
        <dbReference type="SAM" id="SignalP"/>
    </source>
</evidence>
<dbReference type="SUPFAM" id="SSF53187">
    <property type="entry name" value="Zn-dependent exopeptidases"/>
    <property type="match status" value="1"/>
</dbReference>
<dbReference type="GO" id="GO:0005615">
    <property type="term" value="C:extracellular space"/>
    <property type="evidence" value="ECO:0007669"/>
    <property type="project" value="TreeGrafter"/>
</dbReference>
<dbReference type="GO" id="GO:0008270">
    <property type="term" value="F:zinc ion binding"/>
    <property type="evidence" value="ECO:0007669"/>
    <property type="project" value="InterPro"/>
</dbReference>
<dbReference type="InterPro" id="IPR000834">
    <property type="entry name" value="Peptidase_M14"/>
</dbReference>
<keyword evidence="6 13" id="KW-0732">Signal</keyword>
<dbReference type="SUPFAM" id="SSF54897">
    <property type="entry name" value="Protease propeptides/inhibitors"/>
    <property type="match status" value="1"/>
</dbReference>
<dbReference type="GO" id="GO:0004181">
    <property type="term" value="F:metallocarboxypeptidase activity"/>
    <property type="evidence" value="ECO:0007669"/>
    <property type="project" value="InterPro"/>
</dbReference>
<feature type="active site" description="Proton donor/acceptor" evidence="12">
    <location>
        <position position="470"/>
    </location>
</feature>
<proteinExistence type="inferred from homology"/>
<keyword evidence="5" id="KW-0479">Metal-binding</keyword>
<dbReference type="PRINTS" id="PR00765">
    <property type="entry name" value="CRBOXYPTASEA"/>
</dbReference>
<dbReference type="OrthoDB" id="3626597at2759"/>
<comment type="similarity">
    <text evidence="2 12">Belongs to the peptidase M14 family.</text>
</comment>
<feature type="signal peptide" evidence="13">
    <location>
        <begin position="1"/>
        <end position="20"/>
    </location>
</feature>
<dbReference type="InterPro" id="IPR036990">
    <property type="entry name" value="M14A-like_propep"/>
</dbReference>
<comment type="caution">
    <text evidence="16">The sequence shown here is derived from an EMBL/GenBank/DDBJ whole genome shotgun (WGS) entry which is preliminary data.</text>
</comment>
<gene>
    <name evidence="16" type="ORF">MENT_LOCUS52582</name>
</gene>